<evidence type="ECO:0000256" key="7">
    <source>
        <dbReference type="ARBA" id="ARBA00047899"/>
    </source>
</evidence>
<dbReference type="Proteomes" id="UP000694620">
    <property type="component" value="Chromosome 9"/>
</dbReference>
<evidence type="ECO:0000259" key="9">
    <source>
        <dbReference type="PROSITE" id="PS50011"/>
    </source>
</evidence>
<dbReference type="Ensembl" id="ENSECRT00000024353.1">
    <property type="protein sequence ID" value="ENSECRP00000023829.1"/>
    <property type="gene ID" value="ENSECRG00000016148.1"/>
</dbReference>
<dbReference type="Gene3D" id="3.30.200.20">
    <property type="entry name" value="Phosphorylase Kinase, domain 1"/>
    <property type="match status" value="1"/>
</dbReference>
<keyword evidence="3" id="KW-0808">Transferase</keyword>
<evidence type="ECO:0000256" key="5">
    <source>
        <dbReference type="ARBA" id="ARBA00022777"/>
    </source>
</evidence>
<evidence type="ECO:0000256" key="6">
    <source>
        <dbReference type="ARBA" id="ARBA00022840"/>
    </source>
</evidence>
<dbReference type="InterPro" id="IPR051131">
    <property type="entry name" value="NEK_Ser/Thr_kinase_NIMA"/>
</dbReference>
<evidence type="ECO:0000256" key="2">
    <source>
        <dbReference type="ARBA" id="ARBA00022527"/>
    </source>
</evidence>
<proteinExistence type="predicted"/>
<dbReference type="AlphaFoldDB" id="A0A8C4T413"/>
<keyword evidence="5" id="KW-0418">Kinase</keyword>
<keyword evidence="11" id="KW-1185">Reference proteome</keyword>
<reference evidence="10" key="2">
    <citation type="submission" date="2025-08" db="UniProtKB">
        <authorList>
            <consortium name="Ensembl"/>
        </authorList>
    </citation>
    <scope>IDENTIFICATION</scope>
</reference>
<evidence type="ECO:0000256" key="4">
    <source>
        <dbReference type="ARBA" id="ARBA00022741"/>
    </source>
</evidence>
<reference evidence="10" key="1">
    <citation type="submission" date="2021-06" db="EMBL/GenBank/DDBJ databases">
        <authorList>
            <consortium name="Wellcome Sanger Institute Data Sharing"/>
        </authorList>
    </citation>
    <scope>NUCLEOTIDE SEQUENCE [LARGE SCALE GENOMIC DNA]</scope>
</reference>
<keyword evidence="2" id="KW-0723">Serine/threonine-protein kinase</keyword>
<sequence>MESDLLFIPGACVAGRYIVQTKLGSGSFATVYLVQDSKSKCNENKKVLKRILLGELRGDETVSFAKEAQLLSSLQHLAIVHFYSSFAELDSFCIVTEYCEGGDLHNKLRERQAIKKLYSEKQVVEWLIQILLGVQYLHDSLGLSRHLIRPGWSCSVAVDILGMPG</sequence>
<dbReference type="SUPFAM" id="SSF56112">
    <property type="entry name" value="Protein kinase-like (PK-like)"/>
    <property type="match status" value="1"/>
</dbReference>
<feature type="domain" description="Protein kinase" evidence="9">
    <location>
        <begin position="17"/>
        <end position="165"/>
    </location>
</feature>
<comment type="catalytic activity">
    <reaction evidence="7">
        <text>L-threonyl-[protein] + ATP = O-phospho-L-threonyl-[protein] + ADP + H(+)</text>
        <dbReference type="Rhea" id="RHEA:46608"/>
        <dbReference type="Rhea" id="RHEA-COMP:11060"/>
        <dbReference type="Rhea" id="RHEA-COMP:11605"/>
        <dbReference type="ChEBI" id="CHEBI:15378"/>
        <dbReference type="ChEBI" id="CHEBI:30013"/>
        <dbReference type="ChEBI" id="CHEBI:30616"/>
        <dbReference type="ChEBI" id="CHEBI:61977"/>
        <dbReference type="ChEBI" id="CHEBI:456216"/>
        <dbReference type="EC" id="2.7.11.1"/>
    </reaction>
</comment>
<name>A0A8C4T413_ERPCA</name>
<dbReference type="PROSITE" id="PS50011">
    <property type="entry name" value="PROTEIN_KINASE_DOM"/>
    <property type="match status" value="1"/>
</dbReference>
<evidence type="ECO:0000313" key="10">
    <source>
        <dbReference type="Ensembl" id="ENSECRP00000023829.1"/>
    </source>
</evidence>
<dbReference type="Pfam" id="PF00069">
    <property type="entry name" value="Pkinase"/>
    <property type="match status" value="1"/>
</dbReference>
<dbReference type="GO" id="GO:0005524">
    <property type="term" value="F:ATP binding"/>
    <property type="evidence" value="ECO:0007669"/>
    <property type="project" value="UniProtKB-KW"/>
</dbReference>
<comment type="catalytic activity">
    <reaction evidence="8">
        <text>L-seryl-[protein] + ATP = O-phospho-L-seryl-[protein] + ADP + H(+)</text>
        <dbReference type="Rhea" id="RHEA:17989"/>
        <dbReference type="Rhea" id="RHEA-COMP:9863"/>
        <dbReference type="Rhea" id="RHEA-COMP:11604"/>
        <dbReference type="ChEBI" id="CHEBI:15378"/>
        <dbReference type="ChEBI" id="CHEBI:29999"/>
        <dbReference type="ChEBI" id="CHEBI:30616"/>
        <dbReference type="ChEBI" id="CHEBI:83421"/>
        <dbReference type="ChEBI" id="CHEBI:456216"/>
        <dbReference type="EC" id="2.7.11.1"/>
    </reaction>
</comment>
<dbReference type="GO" id="GO:0004674">
    <property type="term" value="F:protein serine/threonine kinase activity"/>
    <property type="evidence" value="ECO:0007669"/>
    <property type="project" value="UniProtKB-KW"/>
</dbReference>
<dbReference type="GeneTree" id="ENSGT00940000160525"/>
<evidence type="ECO:0000256" key="8">
    <source>
        <dbReference type="ARBA" id="ARBA00048679"/>
    </source>
</evidence>
<organism evidence="10 11">
    <name type="scientific">Erpetoichthys calabaricus</name>
    <name type="common">Rope fish</name>
    <name type="synonym">Calamoichthys calabaricus</name>
    <dbReference type="NCBI Taxonomy" id="27687"/>
    <lineage>
        <taxon>Eukaryota</taxon>
        <taxon>Metazoa</taxon>
        <taxon>Chordata</taxon>
        <taxon>Craniata</taxon>
        <taxon>Vertebrata</taxon>
        <taxon>Euteleostomi</taxon>
        <taxon>Actinopterygii</taxon>
        <taxon>Polypteriformes</taxon>
        <taxon>Polypteridae</taxon>
        <taxon>Erpetoichthys</taxon>
    </lineage>
</organism>
<accession>A0A8C4T413</accession>
<dbReference type="InterPro" id="IPR011009">
    <property type="entry name" value="Kinase-like_dom_sf"/>
</dbReference>
<dbReference type="PANTHER" id="PTHR44899:SF9">
    <property type="entry name" value="SERINE_THREONINE-PROTEIN KINASE NEK11"/>
    <property type="match status" value="1"/>
</dbReference>
<dbReference type="PANTHER" id="PTHR44899">
    <property type="entry name" value="CAMK FAMILY PROTEIN KINASE"/>
    <property type="match status" value="1"/>
</dbReference>
<keyword evidence="6" id="KW-0067">ATP-binding</keyword>
<evidence type="ECO:0000313" key="11">
    <source>
        <dbReference type="Proteomes" id="UP000694620"/>
    </source>
</evidence>
<dbReference type="InterPro" id="IPR000719">
    <property type="entry name" value="Prot_kinase_dom"/>
</dbReference>
<keyword evidence="4" id="KW-0547">Nucleotide-binding</keyword>
<protein>
    <recommendedName>
        <fullName evidence="1">non-specific serine/threonine protein kinase</fullName>
        <ecNumber evidence="1">2.7.11.1</ecNumber>
    </recommendedName>
</protein>
<dbReference type="Gene3D" id="1.10.510.10">
    <property type="entry name" value="Transferase(Phosphotransferase) domain 1"/>
    <property type="match status" value="1"/>
</dbReference>
<evidence type="ECO:0000256" key="1">
    <source>
        <dbReference type="ARBA" id="ARBA00012513"/>
    </source>
</evidence>
<dbReference type="SMART" id="SM00220">
    <property type="entry name" value="S_TKc"/>
    <property type="match status" value="1"/>
</dbReference>
<evidence type="ECO:0000256" key="3">
    <source>
        <dbReference type="ARBA" id="ARBA00022679"/>
    </source>
</evidence>
<dbReference type="EC" id="2.7.11.1" evidence="1"/>
<reference evidence="10" key="3">
    <citation type="submission" date="2025-09" db="UniProtKB">
        <authorList>
            <consortium name="Ensembl"/>
        </authorList>
    </citation>
    <scope>IDENTIFICATION</scope>
</reference>